<dbReference type="EMBL" id="LAZR01046030">
    <property type="protein sequence ID" value="KKK97487.1"/>
    <property type="molecule type" value="Genomic_DNA"/>
</dbReference>
<protein>
    <submittedName>
        <fullName evidence="1">Uncharacterized protein</fullName>
    </submittedName>
</protein>
<comment type="caution">
    <text evidence="1">The sequence shown here is derived from an EMBL/GenBank/DDBJ whole genome shotgun (WGS) entry which is preliminary data.</text>
</comment>
<dbReference type="AlphaFoldDB" id="A0A0F8ZUI4"/>
<gene>
    <name evidence="1" type="ORF">LCGC14_2652260</name>
</gene>
<proteinExistence type="predicted"/>
<feature type="non-terminal residue" evidence="1">
    <location>
        <position position="450"/>
    </location>
</feature>
<reference evidence="1" key="1">
    <citation type="journal article" date="2015" name="Nature">
        <title>Complex archaea that bridge the gap between prokaryotes and eukaryotes.</title>
        <authorList>
            <person name="Spang A."/>
            <person name="Saw J.H."/>
            <person name="Jorgensen S.L."/>
            <person name="Zaremba-Niedzwiedzka K."/>
            <person name="Martijn J."/>
            <person name="Lind A.E."/>
            <person name="van Eijk R."/>
            <person name="Schleper C."/>
            <person name="Guy L."/>
            <person name="Ettema T.J."/>
        </authorList>
    </citation>
    <scope>NUCLEOTIDE SEQUENCE</scope>
</reference>
<feature type="non-terminal residue" evidence="1">
    <location>
        <position position="1"/>
    </location>
</feature>
<name>A0A0F8ZUI4_9ZZZZ</name>
<evidence type="ECO:0000313" key="1">
    <source>
        <dbReference type="EMBL" id="KKK97487.1"/>
    </source>
</evidence>
<organism evidence="1">
    <name type="scientific">marine sediment metagenome</name>
    <dbReference type="NCBI Taxonomy" id="412755"/>
    <lineage>
        <taxon>unclassified sequences</taxon>
        <taxon>metagenomes</taxon>
        <taxon>ecological metagenomes</taxon>
    </lineage>
</organism>
<sequence length="450" mass="51711">SENALKGFLKTGDIIKFNELKEKHPELLFFYDLENDVAYSASARYLRSVARDLSELRKKQDKIFNSTTMSPQEKRKLIDEIDRLKVGVAKRALALFPAEEPIVLEKQLFDASNQLGDVLNDVPLLAREKPDIYNMRDLSGDYKQTLEGITLADLEGKKIPKTVSAWYNKEISLASHDTFPSTPIVKINNDPKKGFTFEDYISQWQDRQLITDPEELKEHEDRFKKAHLGNLTPQQISALRDYHALSGEEQELFLEGHPELREDPRDEWLRDNPEDNARLAIWGQANILTQEAYDIAQKMVKDLKLPMKALPEFSLPPEGSVESHFKYLDAVKEFGGNSAEARLIRANDDAYNEWRGLDEVDTTNPVLELQIKNRELDDKFEALETDEERATFKEVNTGWWDDHRRIVALLKGASDKIVTSWVERGNVIDEFGANSSRALVWLLDNPETHQ</sequence>
<accession>A0A0F8ZUI4</accession>